<evidence type="ECO:0000313" key="10">
    <source>
        <dbReference type="EMBL" id="CAB3227093.1"/>
    </source>
</evidence>
<dbReference type="OrthoDB" id="6880011at2759"/>
<feature type="binding site" description="axial binding residue" evidence="7">
    <location>
        <position position="378"/>
    </location>
    <ligand>
        <name>heme</name>
        <dbReference type="ChEBI" id="CHEBI:30413"/>
    </ligand>
    <ligandPart>
        <name>Fe</name>
        <dbReference type="ChEBI" id="CHEBI:18248"/>
    </ligandPart>
</feature>
<evidence type="ECO:0000256" key="3">
    <source>
        <dbReference type="ARBA" id="ARBA00022617"/>
    </source>
</evidence>
<keyword evidence="11" id="KW-1185">Reference proteome</keyword>
<feature type="signal peptide" evidence="8">
    <location>
        <begin position="1"/>
        <end position="20"/>
    </location>
</feature>
<organism evidence="10 11">
    <name type="scientific">Arctia plantaginis</name>
    <name type="common">Wood tiger moth</name>
    <name type="synonym">Phalaena plantaginis</name>
    <dbReference type="NCBI Taxonomy" id="874455"/>
    <lineage>
        <taxon>Eukaryota</taxon>
        <taxon>Metazoa</taxon>
        <taxon>Ecdysozoa</taxon>
        <taxon>Arthropoda</taxon>
        <taxon>Hexapoda</taxon>
        <taxon>Insecta</taxon>
        <taxon>Pterygota</taxon>
        <taxon>Neoptera</taxon>
        <taxon>Endopterygota</taxon>
        <taxon>Lepidoptera</taxon>
        <taxon>Glossata</taxon>
        <taxon>Ditrysia</taxon>
        <taxon>Noctuoidea</taxon>
        <taxon>Erebidae</taxon>
        <taxon>Arctiinae</taxon>
        <taxon>Arctia</taxon>
    </lineage>
</organism>
<dbReference type="PANTHER" id="PTHR11465">
    <property type="entry name" value="CATALASE"/>
    <property type="match status" value="1"/>
</dbReference>
<dbReference type="GO" id="GO:0042744">
    <property type="term" value="P:hydrogen peroxide catabolic process"/>
    <property type="evidence" value="ECO:0007669"/>
    <property type="project" value="TreeGrafter"/>
</dbReference>
<evidence type="ECO:0000256" key="1">
    <source>
        <dbReference type="ARBA" id="ARBA00005329"/>
    </source>
</evidence>
<dbReference type="GO" id="GO:0005777">
    <property type="term" value="C:peroxisome"/>
    <property type="evidence" value="ECO:0007669"/>
    <property type="project" value="TreeGrafter"/>
</dbReference>
<comment type="caution">
    <text evidence="10">The sequence shown here is derived from an EMBL/GenBank/DDBJ whole genome shotgun (WGS) entry which is preliminary data.</text>
</comment>
<dbReference type="InterPro" id="IPR024711">
    <property type="entry name" value="Catalase_clade1/3"/>
</dbReference>
<dbReference type="InterPro" id="IPR011614">
    <property type="entry name" value="Catalase_core"/>
</dbReference>
<dbReference type="InterPro" id="IPR018028">
    <property type="entry name" value="Catalase"/>
</dbReference>
<dbReference type="GO" id="GO:0020037">
    <property type="term" value="F:heme binding"/>
    <property type="evidence" value="ECO:0007669"/>
    <property type="project" value="InterPro"/>
</dbReference>
<accession>A0A8S0Z357</accession>
<evidence type="ECO:0000256" key="2">
    <source>
        <dbReference type="ARBA" id="ARBA00022559"/>
    </source>
</evidence>
<dbReference type="Proteomes" id="UP000494106">
    <property type="component" value="Unassembled WGS sequence"/>
</dbReference>
<evidence type="ECO:0000256" key="8">
    <source>
        <dbReference type="SAM" id="SignalP"/>
    </source>
</evidence>
<comment type="similarity">
    <text evidence="1">Belongs to the catalase family.</text>
</comment>
<dbReference type="GO" id="GO:0004096">
    <property type="term" value="F:catalase activity"/>
    <property type="evidence" value="ECO:0007669"/>
    <property type="project" value="InterPro"/>
</dbReference>
<dbReference type="Gene3D" id="2.40.180.10">
    <property type="entry name" value="Catalase core domain"/>
    <property type="match status" value="1"/>
</dbReference>
<name>A0A8S0Z357_ARCPL</name>
<gene>
    <name evidence="10" type="ORF">APLA_LOCUS3253</name>
</gene>
<dbReference type="Pfam" id="PF00199">
    <property type="entry name" value="Catalase"/>
    <property type="match status" value="1"/>
</dbReference>
<dbReference type="EMBL" id="CADEBC010000232">
    <property type="protein sequence ID" value="CAB3227093.1"/>
    <property type="molecule type" value="Genomic_DNA"/>
</dbReference>
<evidence type="ECO:0000313" key="11">
    <source>
        <dbReference type="Proteomes" id="UP000494106"/>
    </source>
</evidence>
<evidence type="ECO:0000256" key="7">
    <source>
        <dbReference type="PIRSR" id="PIRSR038928-2"/>
    </source>
</evidence>
<dbReference type="GO" id="GO:0005739">
    <property type="term" value="C:mitochondrion"/>
    <property type="evidence" value="ECO:0007669"/>
    <property type="project" value="TreeGrafter"/>
</dbReference>
<dbReference type="PRINTS" id="PR00067">
    <property type="entry name" value="CATALASE"/>
</dbReference>
<protein>
    <recommendedName>
        <fullName evidence="9">Catalase core domain-containing protein</fullName>
    </recommendedName>
</protein>
<keyword evidence="6 7" id="KW-0408">Iron</keyword>
<sequence length="538" mass="62137">MKQIVVFSIFLIAIVEQVFTFQFCNDSMAPDAVSQQLVDFRRRHPRPVGVLTKITGRPLDIRDTVTLNTDIFTSINFFRLNSHQDRERIPERLVHAKGVGGFGYFEVTNDVSKYTKADVFNGIGKRTPLVVRFSTARQNRGGSDIDRDAKALVVKMYTEEGNLDFITFNIPVFVYRDPIDFRSFIRAFRRNPRTQVFDNTMQWDFLTLKPESLHANLWLMSDLGLPDGFRKANYFPFHTYEIYNKEGKRYFVKFNFRTEIGLFNLTNTQGSVLRSEDPDYYNRDLYNAIANKNYPAWRLEMDILTKEDLTRVDFDPFDMIRLWKRGSYHTVTIGRLVLNKNVDNHFKDTEKTGFNPDNLVPGIAGPHDAMFRARKLFYLDAQNYRLGANAANTPINAPLYKKTYSRDGVAPVLDNMKDAPNYYPNSFNGPVPYVDESRPKDLPIILQTTAIDLQPLAEFYNEILESDSHRQRVAENVANTMLNIPHDLEKRALLLLTQVDMDLGSRVSAALEALKMVSQMERLDQITQCFANADREKD</sequence>
<dbReference type="InterPro" id="IPR020835">
    <property type="entry name" value="Catalase_sf"/>
</dbReference>
<dbReference type="PANTHER" id="PTHR11465:SF9">
    <property type="entry name" value="CATALASE"/>
    <property type="match status" value="1"/>
</dbReference>
<feature type="domain" description="Catalase core" evidence="9">
    <location>
        <begin position="52"/>
        <end position="431"/>
    </location>
</feature>
<keyword evidence="4 7" id="KW-0479">Metal-binding</keyword>
<dbReference type="GO" id="GO:0042542">
    <property type="term" value="P:response to hydrogen peroxide"/>
    <property type="evidence" value="ECO:0007669"/>
    <property type="project" value="TreeGrafter"/>
</dbReference>
<comment type="cofactor">
    <cofactor evidence="7">
        <name>heme</name>
        <dbReference type="ChEBI" id="CHEBI:30413"/>
    </cofactor>
</comment>
<evidence type="ECO:0000256" key="5">
    <source>
        <dbReference type="ARBA" id="ARBA00023002"/>
    </source>
</evidence>
<evidence type="ECO:0000256" key="4">
    <source>
        <dbReference type="ARBA" id="ARBA00022723"/>
    </source>
</evidence>
<proteinExistence type="inferred from homology"/>
<keyword evidence="3 7" id="KW-0349">Heme</keyword>
<keyword evidence="5" id="KW-0560">Oxidoreductase</keyword>
<evidence type="ECO:0000259" key="9">
    <source>
        <dbReference type="SMART" id="SM01060"/>
    </source>
</evidence>
<reference evidence="10 11" key="1">
    <citation type="submission" date="2020-04" db="EMBL/GenBank/DDBJ databases">
        <authorList>
            <person name="Wallbank WR R."/>
            <person name="Pardo Diaz C."/>
            <person name="Kozak K."/>
            <person name="Martin S."/>
            <person name="Jiggins C."/>
            <person name="Moest M."/>
            <person name="Warren A I."/>
            <person name="Byers J.R.P. K."/>
            <person name="Montejo-Kovacevich G."/>
            <person name="Yen C E."/>
        </authorList>
    </citation>
    <scope>NUCLEOTIDE SEQUENCE [LARGE SCALE GENOMIC DNA]</scope>
</reference>
<dbReference type="PROSITE" id="PS51402">
    <property type="entry name" value="CATALASE_3"/>
    <property type="match status" value="1"/>
</dbReference>
<dbReference type="PIRSF" id="PIRSF038928">
    <property type="entry name" value="Catalase_clade1-3"/>
    <property type="match status" value="1"/>
</dbReference>
<feature type="chain" id="PRO_5035739336" description="Catalase core domain-containing protein" evidence="8">
    <location>
        <begin position="21"/>
        <end position="538"/>
    </location>
</feature>
<dbReference type="GO" id="GO:0046872">
    <property type="term" value="F:metal ion binding"/>
    <property type="evidence" value="ECO:0007669"/>
    <property type="project" value="UniProtKB-KW"/>
</dbReference>
<dbReference type="SUPFAM" id="SSF56634">
    <property type="entry name" value="Heme-dependent catalase-like"/>
    <property type="match status" value="1"/>
</dbReference>
<keyword evidence="8" id="KW-0732">Signal</keyword>
<dbReference type="AlphaFoldDB" id="A0A8S0Z357"/>
<dbReference type="SMART" id="SM01060">
    <property type="entry name" value="Catalase"/>
    <property type="match status" value="1"/>
</dbReference>
<keyword evidence="2" id="KW-0575">Peroxidase</keyword>
<evidence type="ECO:0000256" key="6">
    <source>
        <dbReference type="ARBA" id="ARBA00023004"/>
    </source>
</evidence>